<feature type="region of interest" description="Disordered" evidence="1">
    <location>
        <begin position="200"/>
        <end position="221"/>
    </location>
</feature>
<proteinExistence type="predicted"/>
<evidence type="ECO:0000313" key="2">
    <source>
        <dbReference type="EMBL" id="GEU62050.1"/>
    </source>
</evidence>
<feature type="region of interest" description="Disordered" evidence="1">
    <location>
        <begin position="161"/>
        <end position="184"/>
    </location>
</feature>
<organism evidence="2">
    <name type="scientific">Tanacetum cinerariifolium</name>
    <name type="common">Dalmatian daisy</name>
    <name type="synonym">Chrysanthemum cinerariifolium</name>
    <dbReference type="NCBI Taxonomy" id="118510"/>
    <lineage>
        <taxon>Eukaryota</taxon>
        <taxon>Viridiplantae</taxon>
        <taxon>Streptophyta</taxon>
        <taxon>Embryophyta</taxon>
        <taxon>Tracheophyta</taxon>
        <taxon>Spermatophyta</taxon>
        <taxon>Magnoliopsida</taxon>
        <taxon>eudicotyledons</taxon>
        <taxon>Gunneridae</taxon>
        <taxon>Pentapetalae</taxon>
        <taxon>asterids</taxon>
        <taxon>campanulids</taxon>
        <taxon>Asterales</taxon>
        <taxon>Asteraceae</taxon>
        <taxon>Asteroideae</taxon>
        <taxon>Anthemideae</taxon>
        <taxon>Anthemidinae</taxon>
        <taxon>Tanacetum</taxon>
    </lineage>
</organism>
<gene>
    <name evidence="2" type="ORF">Tci_034028</name>
</gene>
<comment type="caution">
    <text evidence="2">The sequence shown here is derived from an EMBL/GenBank/DDBJ whole genome shotgun (WGS) entry which is preliminary data.</text>
</comment>
<dbReference type="EMBL" id="BKCJ010004608">
    <property type="protein sequence ID" value="GEU62050.1"/>
    <property type="molecule type" value="Genomic_DNA"/>
</dbReference>
<feature type="compositionally biased region" description="Basic and acidic residues" evidence="1">
    <location>
        <begin position="161"/>
        <end position="171"/>
    </location>
</feature>
<reference evidence="2" key="1">
    <citation type="journal article" date="2019" name="Sci. Rep.">
        <title>Draft genome of Tanacetum cinerariifolium, the natural source of mosquito coil.</title>
        <authorList>
            <person name="Yamashiro T."/>
            <person name="Shiraishi A."/>
            <person name="Satake H."/>
            <person name="Nakayama K."/>
        </authorList>
    </citation>
    <scope>NUCLEOTIDE SEQUENCE</scope>
</reference>
<protein>
    <submittedName>
        <fullName evidence="2">Uncharacterized protein</fullName>
    </submittedName>
</protein>
<name>A0A6L2LLM8_TANCI</name>
<accession>A0A6L2LLM8</accession>
<evidence type="ECO:0000256" key="1">
    <source>
        <dbReference type="SAM" id="MobiDB-lite"/>
    </source>
</evidence>
<dbReference type="AlphaFoldDB" id="A0A6L2LLM8"/>
<sequence length="221" mass="25680">MEEYIKLEEEKARRHGKVYNRETATYVKIWYDKDVHNLRSIETEFPAIVFDNAHTSKVKPSYETTVSLLNDNEIDFRISFDEFDDEDYTNSGVFYEDKLKGALFGAKTMTFEYFSILTNTSYPAKEIRRISATSSQENAYQQFSIRRINLPLYVDDVPRSLKNDMPLRDKPQGALPSNTKPNPREQVNLIMTMSGLTAVEPSIPPHVPSTPREKWKKNLRL</sequence>